<gene>
    <name evidence="3" type="ORF">BN1356_01386</name>
</gene>
<dbReference type="InterPro" id="IPR019826">
    <property type="entry name" value="Carboxylesterase_B_AS"/>
</dbReference>
<keyword evidence="4" id="KW-1185">Reference proteome</keyword>
<dbReference type="Gene3D" id="3.40.50.1820">
    <property type="entry name" value="alpha/beta hydrolase"/>
    <property type="match status" value="1"/>
</dbReference>
<keyword evidence="1 3" id="KW-0378">Hydrolase</keyword>
<dbReference type="AlphaFoldDB" id="A0A0E4CSU9"/>
<dbReference type="STRING" id="1608583.BN1356_01386"/>
<dbReference type="PROSITE" id="PS00122">
    <property type="entry name" value="CARBOXYLESTERASE_B_1"/>
    <property type="match status" value="1"/>
</dbReference>
<protein>
    <submittedName>
        <fullName evidence="3">Esterase-hydrolase</fullName>
    </submittedName>
</protein>
<dbReference type="InterPro" id="IPR029058">
    <property type="entry name" value="AB_hydrolase_fold"/>
</dbReference>
<evidence type="ECO:0000256" key="1">
    <source>
        <dbReference type="ARBA" id="ARBA00022801"/>
    </source>
</evidence>
<evidence type="ECO:0000259" key="2">
    <source>
        <dbReference type="Pfam" id="PF07859"/>
    </source>
</evidence>
<evidence type="ECO:0000313" key="3">
    <source>
        <dbReference type="EMBL" id="CQR25043.1"/>
    </source>
</evidence>
<reference evidence="4" key="1">
    <citation type="submission" date="2015-03" db="EMBL/GenBank/DDBJ databases">
        <authorList>
            <person name="Urmite Genomes"/>
        </authorList>
    </citation>
    <scope>NUCLEOTIDE SEQUENCE [LARGE SCALE GENOMIC DNA]</scope>
    <source>
        <strain evidence="4">FF10</strain>
    </source>
</reference>
<dbReference type="PANTHER" id="PTHR48081">
    <property type="entry name" value="AB HYDROLASE SUPERFAMILY PROTEIN C4A8.06C"/>
    <property type="match status" value="1"/>
</dbReference>
<dbReference type="Pfam" id="PF07859">
    <property type="entry name" value="Abhydrolase_3"/>
    <property type="match status" value="1"/>
</dbReference>
<accession>A0A0E4CSU9</accession>
<dbReference type="GO" id="GO:0016787">
    <property type="term" value="F:hydrolase activity"/>
    <property type="evidence" value="ECO:0007669"/>
    <property type="project" value="UniProtKB-KW"/>
</dbReference>
<dbReference type="EMBL" id="CTEN01000003">
    <property type="protein sequence ID" value="CQR25043.1"/>
    <property type="molecule type" value="Genomic_DNA"/>
</dbReference>
<organism evidence="3 4">
    <name type="scientific">Streptococcus varani</name>
    <dbReference type="NCBI Taxonomy" id="1608583"/>
    <lineage>
        <taxon>Bacteria</taxon>
        <taxon>Bacillati</taxon>
        <taxon>Bacillota</taxon>
        <taxon>Bacilli</taxon>
        <taxon>Lactobacillales</taxon>
        <taxon>Streptococcaceae</taxon>
        <taxon>Streptococcus</taxon>
    </lineage>
</organism>
<evidence type="ECO:0000313" key="4">
    <source>
        <dbReference type="Proteomes" id="UP000198604"/>
    </source>
</evidence>
<proteinExistence type="predicted"/>
<dbReference type="InterPro" id="IPR050300">
    <property type="entry name" value="GDXG_lipolytic_enzyme"/>
</dbReference>
<dbReference type="Proteomes" id="UP000198604">
    <property type="component" value="Unassembled WGS sequence"/>
</dbReference>
<dbReference type="SUPFAM" id="SSF53474">
    <property type="entry name" value="alpha/beta-Hydrolases"/>
    <property type="match status" value="1"/>
</dbReference>
<feature type="domain" description="Alpha/beta hydrolase fold-3" evidence="2">
    <location>
        <begin position="85"/>
        <end position="293"/>
    </location>
</feature>
<name>A0A0E4CSU9_9STRE</name>
<dbReference type="PANTHER" id="PTHR48081:SF8">
    <property type="entry name" value="ALPHA_BETA HYDROLASE FOLD-3 DOMAIN-CONTAINING PROTEIN-RELATED"/>
    <property type="match status" value="1"/>
</dbReference>
<dbReference type="InterPro" id="IPR013094">
    <property type="entry name" value="AB_hydrolase_3"/>
</dbReference>
<sequence>MKGADVMKIKPFPGYENHIASNLADKSSQEIQARAKAQVEAMIAYELPEGMTMEDRRIPGPDQNQELKIRVFKPANLPEKAPMILDIHGGGFVAGTVDIDNARCIAIAERVPAIVVSVEYRLSGQDGIHFPKPMQDCHAAYIYMHKHAEEFGGDSERLGLHGSSAGATIAEGLALYLRDRNEIQPALTVLNCPALALNIDASYSMHQYMELKMGPDNKTVGAEATYLGGYNGQNPSYYAFPSYCSDLGGLGATMVIVAEYDTLRDSGLDYAQRLLQFGVPCEIYQAPRLGHCYSSAPHPFTDFTHDMMAWSFKREFGLLEDLKK</sequence>